<comment type="caution">
    <text evidence="9">The sequence shown here is derived from an EMBL/GenBank/DDBJ whole genome shotgun (WGS) entry which is preliminary data.</text>
</comment>
<accession>A0A5D4SFY7</accession>
<dbReference type="Proteomes" id="UP000323732">
    <property type="component" value="Unassembled WGS sequence"/>
</dbReference>
<keyword evidence="5 7" id="KW-1133">Transmembrane helix</keyword>
<dbReference type="AlphaFoldDB" id="A0A5D4SFY7"/>
<evidence type="ECO:0000256" key="2">
    <source>
        <dbReference type="ARBA" id="ARBA00022448"/>
    </source>
</evidence>
<evidence type="ECO:0000256" key="7">
    <source>
        <dbReference type="SAM" id="Phobius"/>
    </source>
</evidence>
<dbReference type="GO" id="GO:0022857">
    <property type="term" value="F:transmembrane transporter activity"/>
    <property type="evidence" value="ECO:0007669"/>
    <property type="project" value="InterPro"/>
</dbReference>
<evidence type="ECO:0000313" key="10">
    <source>
        <dbReference type="Proteomes" id="UP000323732"/>
    </source>
</evidence>
<dbReference type="CDD" id="cd17329">
    <property type="entry name" value="MFS_MdtH_MDR_like"/>
    <property type="match status" value="1"/>
</dbReference>
<evidence type="ECO:0000256" key="3">
    <source>
        <dbReference type="ARBA" id="ARBA00022475"/>
    </source>
</evidence>
<dbReference type="PANTHER" id="PTHR43414:SF1">
    <property type="entry name" value="PEPTIDE PERMEASE"/>
    <property type="match status" value="1"/>
</dbReference>
<comment type="subcellular location">
    <subcellularLocation>
        <location evidence="1">Cell membrane</location>
        <topology evidence="1">Multi-pass membrane protein</topology>
    </subcellularLocation>
</comment>
<feature type="transmembrane region" description="Helical" evidence="7">
    <location>
        <begin position="248"/>
        <end position="271"/>
    </location>
</feature>
<name>A0A5D4SFY7_9BACI</name>
<evidence type="ECO:0000313" key="9">
    <source>
        <dbReference type="EMBL" id="TYS62049.1"/>
    </source>
</evidence>
<feature type="transmembrane region" description="Helical" evidence="7">
    <location>
        <begin position="218"/>
        <end position="236"/>
    </location>
</feature>
<evidence type="ECO:0000256" key="4">
    <source>
        <dbReference type="ARBA" id="ARBA00022692"/>
    </source>
</evidence>
<dbReference type="InterPro" id="IPR005829">
    <property type="entry name" value="Sugar_transporter_CS"/>
</dbReference>
<dbReference type="InterPro" id="IPR020846">
    <property type="entry name" value="MFS_dom"/>
</dbReference>
<dbReference type="RefSeq" id="WP_129614001.1">
    <property type="nucleotide sequence ID" value="NZ_SEHK01000016.1"/>
</dbReference>
<dbReference type="Gene3D" id="1.20.1250.20">
    <property type="entry name" value="MFS general substrate transporter like domains"/>
    <property type="match status" value="1"/>
</dbReference>
<feature type="domain" description="Major facilitator superfamily (MFS) profile" evidence="8">
    <location>
        <begin position="13"/>
        <end position="396"/>
    </location>
</feature>
<dbReference type="PROSITE" id="PS00216">
    <property type="entry name" value="SUGAR_TRANSPORT_1"/>
    <property type="match status" value="1"/>
</dbReference>
<evidence type="ECO:0000256" key="6">
    <source>
        <dbReference type="ARBA" id="ARBA00023136"/>
    </source>
</evidence>
<dbReference type="InterPro" id="IPR036259">
    <property type="entry name" value="MFS_trans_sf"/>
</dbReference>
<feature type="transmembrane region" description="Helical" evidence="7">
    <location>
        <begin position="372"/>
        <end position="391"/>
    </location>
</feature>
<dbReference type="EMBL" id="VTES01000005">
    <property type="protein sequence ID" value="TYS62049.1"/>
    <property type="molecule type" value="Genomic_DNA"/>
</dbReference>
<dbReference type="PANTHER" id="PTHR43414">
    <property type="entry name" value="MULTIDRUG RESISTANCE PROTEIN MDTG"/>
    <property type="match status" value="1"/>
</dbReference>
<dbReference type="PROSITE" id="PS50850">
    <property type="entry name" value="MFS"/>
    <property type="match status" value="1"/>
</dbReference>
<evidence type="ECO:0000256" key="5">
    <source>
        <dbReference type="ARBA" id="ARBA00022989"/>
    </source>
</evidence>
<feature type="transmembrane region" description="Helical" evidence="7">
    <location>
        <begin position="46"/>
        <end position="68"/>
    </location>
</feature>
<feature type="transmembrane region" description="Helical" evidence="7">
    <location>
        <begin position="12"/>
        <end position="40"/>
    </location>
</feature>
<reference evidence="9 10" key="1">
    <citation type="submission" date="2019-08" db="EMBL/GenBank/DDBJ databases">
        <title>Bacillus genomes from the desert of Cuatro Cienegas, Coahuila.</title>
        <authorList>
            <person name="Olmedo-Alvarez G."/>
        </authorList>
    </citation>
    <scope>NUCLEOTIDE SEQUENCE [LARGE SCALE GENOMIC DNA]</scope>
    <source>
        <strain evidence="9 10">CH37_1T</strain>
    </source>
</reference>
<gene>
    <name evidence="9" type="ORF">FZD47_18380</name>
</gene>
<dbReference type="SUPFAM" id="SSF103473">
    <property type="entry name" value="MFS general substrate transporter"/>
    <property type="match status" value="1"/>
</dbReference>
<dbReference type="Pfam" id="PF07690">
    <property type="entry name" value="MFS_1"/>
    <property type="match status" value="1"/>
</dbReference>
<protein>
    <submittedName>
        <fullName evidence="9">MFS transporter</fullName>
    </submittedName>
</protein>
<organism evidence="9 10">
    <name type="scientific">Bacillus infantis</name>
    <dbReference type="NCBI Taxonomy" id="324767"/>
    <lineage>
        <taxon>Bacteria</taxon>
        <taxon>Bacillati</taxon>
        <taxon>Bacillota</taxon>
        <taxon>Bacilli</taxon>
        <taxon>Bacillales</taxon>
        <taxon>Bacillaceae</taxon>
        <taxon>Bacillus</taxon>
    </lineage>
</organism>
<evidence type="ECO:0000256" key="1">
    <source>
        <dbReference type="ARBA" id="ARBA00004651"/>
    </source>
</evidence>
<keyword evidence="2" id="KW-0813">Transport</keyword>
<dbReference type="GO" id="GO:0005886">
    <property type="term" value="C:plasma membrane"/>
    <property type="evidence" value="ECO:0007669"/>
    <property type="project" value="UniProtKB-SubCell"/>
</dbReference>
<keyword evidence="6 7" id="KW-0472">Membrane</keyword>
<keyword evidence="4 7" id="KW-0812">Transmembrane</keyword>
<feature type="transmembrane region" description="Helical" evidence="7">
    <location>
        <begin position="169"/>
        <end position="189"/>
    </location>
</feature>
<feature type="transmembrane region" description="Helical" evidence="7">
    <location>
        <begin position="140"/>
        <end position="163"/>
    </location>
</feature>
<proteinExistence type="predicted"/>
<evidence type="ECO:0000259" key="8">
    <source>
        <dbReference type="PROSITE" id="PS50850"/>
    </source>
</evidence>
<sequence>MTRLKLYAKQFHPVVWVLLGGTVLARGASFMTLPFLAIYLSSTMDLHPLLIGLTIGISPLTGTIGGFIGGYLSDRFGRKPVMLSALMMWCLVFYGFALADSPALFVILNALNGLCSSFFEPTSQALIADLTDKKYRMKAFSLRYTAINVGASAGPLLGAYLAAVSADSTFVITGTIYLLYGIFLAVFLARYKIKKTADPAKKGATFKESIRVVRRDKALLFLILGSILINFGYAQIDSTLPQFLENELANGIVVYSSLLSINAVMVVILQLPISSFAEKFQPLQVMMCGSVLLSLGLVCFSFTNGWIIGILAMLIVTIGEILIFPSSSIMIDQLADDTNRGTYFGASQFRKIGHFAGPILGGFLLGQTGGQIAFWMIAGLSLGSIVFYRMGNLVTVKAGVRSVEG</sequence>
<keyword evidence="3" id="KW-1003">Cell membrane</keyword>
<dbReference type="InterPro" id="IPR011701">
    <property type="entry name" value="MFS"/>
</dbReference>
<feature type="transmembrane region" description="Helical" evidence="7">
    <location>
        <begin position="80"/>
        <end position="97"/>
    </location>
</feature>